<dbReference type="InterPro" id="IPR011711">
    <property type="entry name" value="GntR_C"/>
</dbReference>
<proteinExistence type="predicted"/>
<dbReference type="SMART" id="SM00345">
    <property type="entry name" value="HTH_GNTR"/>
    <property type="match status" value="1"/>
</dbReference>
<gene>
    <name evidence="6" type="ORF">FHW18_002379</name>
</gene>
<evidence type="ECO:0000256" key="4">
    <source>
        <dbReference type="SAM" id="MobiDB-lite"/>
    </source>
</evidence>
<evidence type="ECO:0000256" key="2">
    <source>
        <dbReference type="ARBA" id="ARBA00023125"/>
    </source>
</evidence>
<dbReference type="InterPro" id="IPR036390">
    <property type="entry name" value="WH_DNA-bd_sf"/>
</dbReference>
<dbReference type="Proteomes" id="UP000542125">
    <property type="component" value="Unassembled WGS sequence"/>
</dbReference>
<dbReference type="Pfam" id="PF00392">
    <property type="entry name" value="GntR"/>
    <property type="match status" value="1"/>
</dbReference>
<dbReference type="PROSITE" id="PS50949">
    <property type="entry name" value="HTH_GNTR"/>
    <property type="match status" value="1"/>
</dbReference>
<protein>
    <submittedName>
        <fullName evidence="6">DNA-binding GntR family transcriptional regulator</fullName>
    </submittedName>
</protein>
<sequence length="287" mass="31724">MSSHLPTQDFPPTRTLSERAYRLLRDDILAGRLEPGSKLKLQALQKRYGLGISPIREALMMLSNERLAANEGQRGFSVAEVSAEDLADIVKARRHIEGILLKEAIENGDDEWGAAIAAAYYKLARTPLPSDTSDDEAIERFERAHRNFHLAMLSGARSPWLLRIDEQLVAHSERYRRIRLLHVEGVQSSSAYETREEDNVVAEHERLMQAVLDKNLPAALALLDQHIGDTGRLVADYLGYDGKGAPATAKPSSRAPARRPAASSSPDTAPVPARERKPRNRNAASPA</sequence>
<keyword evidence="2 6" id="KW-0238">DNA-binding</keyword>
<dbReference type="SMART" id="SM00895">
    <property type="entry name" value="FCD"/>
    <property type="match status" value="1"/>
</dbReference>
<dbReference type="PANTHER" id="PTHR43537">
    <property type="entry name" value="TRANSCRIPTIONAL REGULATOR, GNTR FAMILY"/>
    <property type="match status" value="1"/>
</dbReference>
<dbReference type="SUPFAM" id="SSF48008">
    <property type="entry name" value="GntR ligand-binding domain-like"/>
    <property type="match status" value="1"/>
</dbReference>
<dbReference type="GO" id="GO:0003700">
    <property type="term" value="F:DNA-binding transcription factor activity"/>
    <property type="evidence" value="ECO:0007669"/>
    <property type="project" value="InterPro"/>
</dbReference>
<dbReference type="PANTHER" id="PTHR43537:SF20">
    <property type="entry name" value="HTH-TYPE TRANSCRIPTIONAL REPRESSOR GLAR"/>
    <property type="match status" value="1"/>
</dbReference>
<comment type="caution">
    <text evidence="6">The sequence shown here is derived from an EMBL/GenBank/DDBJ whole genome shotgun (WGS) entry which is preliminary data.</text>
</comment>
<evidence type="ECO:0000313" key="6">
    <source>
        <dbReference type="EMBL" id="NYE83108.1"/>
    </source>
</evidence>
<name>A0A7Y9IV74_9BURK</name>
<reference evidence="6 7" key="1">
    <citation type="submission" date="2020-07" db="EMBL/GenBank/DDBJ databases">
        <title>Genomic Encyclopedia of Type Strains, Phase IV (KMG-V): Genome sequencing to study the core and pangenomes of soil and plant-associated prokaryotes.</title>
        <authorList>
            <person name="Whitman W."/>
        </authorList>
    </citation>
    <scope>NUCLEOTIDE SEQUENCE [LARGE SCALE GENOMIC DNA]</scope>
    <source>
        <strain evidence="6 7">SAS40</strain>
    </source>
</reference>
<dbReference type="EMBL" id="JACBYR010000001">
    <property type="protein sequence ID" value="NYE83108.1"/>
    <property type="molecule type" value="Genomic_DNA"/>
</dbReference>
<dbReference type="Pfam" id="PF07729">
    <property type="entry name" value="FCD"/>
    <property type="match status" value="1"/>
</dbReference>
<dbReference type="AlphaFoldDB" id="A0A7Y9IV74"/>
<dbReference type="Gene3D" id="1.10.10.10">
    <property type="entry name" value="Winged helix-like DNA-binding domain superfamily/Winged helix DNA-binding domain"/>
    <property type="match status" value="1"/>
</dbReference>
<feature type="compositionally biased region" description="Low complexity" evidence="4">
    <location>
        <begin position="245"/>
        <end position="272"/>
    </location>
</feature>
<keyword evidence="7" id="KW-1185">Reference proteome</keyword>
<feature type="region of interest" description="Disordered" evidence="4">
    <location>
        <begin position="244"/>
        <end position="287"/>
    </location>
</feature>
<evidence type="ECO:0000313" key="7">
    <source>
        <dbReference type="Proteomes" id="UP000542125"/>
    </source>
</evidence>
<dbReference type="InterPro" id="IPR000524">
    <property type="entry name" value="Tscrpt_reg_HTH_GntR"/>
</dbReference>
<organism evidence="6 7">
    <name type="scientific">Pigmentiphaga litoralis</name>
    <dbReference type="NCBI Taxonomy" id="516702"/>
    <lineage>
        <taxon>Bacteria</taxon>
        <taxon>Pseudomonadati</taxon>
        <taxon>Pseudomonadota</taxon>
        <taxon>Betaproteobacteria</taxon>
        <taxon>Burkholderiales</taxon>
        <taxon>Alcaligenaceae</taxon>
        <taxon>Pigmentiphaga</taxon>
    </lineage>
</organism>
<accession>A0A7Y9IV74</accession>
<evidence type="ECO:0000259" key="5">
    <source>
        <dbReference type="PROSITE" id="PS50949"/>
    </source>
</evidence>
<evidence type="ECO:0000256" key="3">
    <source>
        <dbReference type="ARBA" id="ARBA00023163"/>
    </source>
</evidence>
<dbReference type="InterPro" id="IPR008920">
    <property type="entry name" value="TF_FadR/GntR_C"/>
</dbReference>
<dbReference type="SUPFAM" id="SSF46785">
    <property type="entry name" value="Winged helix' DNA-binding domain"/>
    <property type="match status" value="1"/>
</dbReference>
<evidence type="ECO:0000256" key="1">
    <source>
        <dbReference type="ARBA" id="ARBA00023015"/>
    </source>
</evidence>
<keyword evidence="3" id="KW-0804">Transcription</keyword>
<dbReference type="Gene3D" id="1.20.120.530">
    <property type="entry name" value="GntR ligand-binding domain-like"/>
    <property type="match status" value="1"/>
</dbReference>
<feature type="domain" description="HTH gntR-type" evidence="5">
    <location>
        <begin position="14"/>
        <end position="81"/>
    </location>
</feature>
<keyword evidence="1" id="KW-0805">Transcription regulation</keyword>
<dbReference type="RefSeq" id="WP_179586505.1">
    <property type="nucleotide sequence ID" value="NZ_JACBYR010000001.1"/>
</dbReference>
<dbReference type="GO" id="GO:0003677">
    <property type="term" value="F:DNA binding"/>
    <property type="evidence" value="ECO:0007669"/>
    <property type="project" value="UniProtKB-KW"/>
</dbReference>
<dbReference type="InterPro" id="IPR036388">
    <property type="entry name" value="WH-like_DNA-bd_sf"/>
</dbReference>